<comment type="caution">
    <text evidence="7">The sequence shown here is derived from an EMBL/GenBank/DDBJ whole genome shotgun (WGS) entry which is preliminary data.</text>
</comment>
<dbReference type="Proteomes" id="UP001500279">
    <property type="component" value="Unassembled WGS sequence"/>
</dbReference>
<evidence type="ECO:0000256" key="3">
    <source>
        <dbReference type="ARBA" id="ARBA00023237"/>
    </source>
</evidence>
<dbReference type="InterPro" id="IPR006664">
    <property type="entry name" value="OMP_bac"/>
</dbReference>
<protein>
    <recommendedName>
        <fullName evidence="6">OmpA-like domain-containing protein</fullName>
    </recommendedName>
</protein>
<organism evidence="7 8">
    <name type="scientific">Ideonella azotifigens</name>
    <dbReference type="NCBI Taxonomy" id="513160"/>
    <lineage>
        <taxon>Bacteria</taxon>
        <taxon>Pseudomonadati</taxon>
        <taxon>Pseudomonadota</taxon>
        <taxon>Betaproteobacteria</taxon>
        <taxon>Burkholderiales</taxon>
        <taxon>Sphaerotilaceae</taxon>
        <taxon>Ideonella</taxon>
    </lineage>
</organism>
<reference evidence="7 8" key="1">
    <citation type="journal article" date="2019" name="Int. J. Syst. Evol. Microbiol.">
        <title>The Global Catalogue of Microorganisms (GCM) 10K type strain sequencing project: providing services to taxonomists for standard genome sequencing and annotation.</title>
        <authorList>
            <consortium name="The Broad Institute Genomics Platform"/>
            <consortium name="The Broad Institute Genome Sequencing Center for Infectious Disease"/>
            <person name="Wu L."/>
            <person name="Ma J."/>
        </authorList>
    </citation>
    <scope>NUCLEOTIDE SEQUENCE [LARGE SCALE GENOMIC DNA]</scope>
    <source>
        <strain evidence="7 8">JCM 15503</strain>
    </source>
</reference>
<accession>A0ABN1KE41</accession>
<dbReference type="InterPro" id="IPR050330">
    <property type="entry name" value="Bact_OuterMem_StrucFunc"/>
</dbReference>
<feature type="compositionally biased region" description="Basic and acidic residues" evidence="5">
    <location>
        <begin position="295"/>
        <end position="312"/>
    </location>
</feature>
<evidence type="ECO:0000256" key="1">
    <source>
        <dbReference type="ARBA" id="ARBA00004442"/>
    </source>
</evidence>
<keyword evidence="8" id="KW-1185">Reference proteome</keyword>
<dbReference type="PANTHER" id="PTHR30329:SF21">
    <property type="entry name" value="LIPOPROTEIN YIAD-RELATED"/>
    <property type="match status" value="1"/>
</dbReference>
<proteinExistence type="predicted"/>
<feature type="region of interest" description="Disordered" evidence="5">
    <location>
        <begin position="285"/>
        <end position="393"/>
    </location>
</feature>
<gene>
    <name evidence="7" type="ORF">GCM10009107_49760</name>
</gene>
<dbReference type="InterPro" id="IPR025295">
    <property type="entry name" value="eCIS_core_dom"/>
</dbReference>
<keyword evidence="3" id="KW-0998">Cell outer membrane</keyword>
<dbReference type="PANTHER" id="PTHR30329">
    <property type="entry name" value="STATOR ELEMENT OF FLAGELLAR MOTOR COMPLEX"/>
    <property type="match status" value="1"/>
</dbReference>
<keyword evidence="2 4" id="KW-0472">Membrane</keyword>
<evidence type="ECO:0000259" key="6">
    <source>
        <dbReference type="PROSITE" id="PS51123"/>
    </source>
</evidence>
<name>A0ABN1KE41_9BURK</name>
<evidence type="ECO:0000256" key="5">
    <source>
        <dbReference type="SAM" id="MobiDB-lite"/>
    </source>
</evidence>
<evidence type="ECO:0000256" key="4">
    <source>
        <dbReference type="PROSITE-ProRule" id="PRU00473"/>
    </source>
</evidence>
<dbReference type="Pfam" id="PF00691">
    <property type="entry name" value="OmpA"/>
    <property type="match status" value="1"/>
</dbReference>
<dbReference type="EMBL" id="BAAAEW010000042">
    <property type="protein sequence ID" value="GAA0764075.1"/>
    <property type="molecule type" value="Genomic_DNA"/>
</dbReference>
<dbReference type="Pfam" id="PF13699">
    <property type="entry name" value="eCIS_core"/>
    <property type="match status" value="1"/>
</dbReference>
<evidence type="ECO:0000256" key="2">
    <source>
        <dbReference type="ARBA" id="ARBA00023136"/>
    </source>
</evidence>
<dbReference type="Gene3D" id="3.30.1330.60">
    <property type="entry name" value="OmpA-like domain"/>
    <property type="match status" value="1"/>
</dbReference>
<comment type="subcellular location">
    <subcellularLocation>
        <location evidence="1">Cell outer membrane</location>
    </subcellularLocation>
</comment>
<dbReference type="CDD" id="cd07185">
    <property type="entry name" value="OmpA_C-like"/>
    <property type="match status" value="1"/>
</dbReference>
<dbReference type="InterPro" id="IPR036737">
    <property type="entry name" value="OmpA-like_sf"/>
</dbReference>
<evidence type="ECO:0000313" key="8">
    <source>
        <dbReference type="Proteomes" id="UP001500279"/>
    </source>
</evidence>
<dbReference type="RefSeq" id="WP_141287904.1">
    <property type="nucleotide sequence ID" value="NZ_BAAAEW010000042.1"/>
</dbReference>
<sequence length="469" mass="48643">MKNRNASRGFDATPNQTPRQATIRRKATGVAQNMAPQVNDVLNSPGVPLDAATRAYMEPRFGQDFSTVRVHTDEHAAASARALDALAYTAGSEVVFGAGQFAPHTAQGQKLLAHELAHVAQPRASGAAISQPGDASEREADRAAGVVAAGGVASVGATAGAALQRQPAGDSALDFKPLPPLTGSKGLLDNASPLLAAAVGSTTLEGFDTGKSALKPDHHRQLESTAANIKTLLDQYPLSTVTVTGYADTVDAEPKNLALGEARAATVKQMLVDLGIAEAIVTANSKGEGPPQAVKTKDETPNARNRRVEVRFHPKKSGLAPLVSPQLTLNPPTAPGKQGEGDPPIKAPFNPFPPRPSDIFDDGPRPPFRPKQPDFFKPIPPAPKGSQPSSPLDVIGKKVIDPVVDAVAGFLPKAARDKIKDAARSGVKAGVAKGARAAAEAQGVKDPEALDAIEKATEAAIQEKGQARP</sequence>
<evidence type="ECO:0000313" key="7">
    <source>
        <dbReference type="EMBL" id="GAA0764075.1"/>
    </source>
</evidence>
<dbReference type="SUPFAM" id="SSF103088">
    <property type="entry name" value="OmpA-like"/>
    <property type="match status" value="1"/>
</dbReference>
<feature type="domain" description="OmpA-like" evidence="6">
    <location>
        <begin position="194"/>
        <end position="316"/>
    </location>
</feature>
<dbReference type="InterPro" id="IPR006665">
    <property type="entry name" value="OmpA-like"/>
</dbReference>
<feature type="region of interest" description="Disordered" evidence="5">
    <location>
        <begin position="123"/>
        <end position="142"/>
    </location>
</feature>
<dbReference type="PRINTS" id="PR01021">
    <property type="entry name" value="OMPADOMAIN"/>
</dbReference>
<dbReference type="PROSITE" id="PS51123">
    <property type="entry name" value="OMPA_2"/>
    <property type="match status" value="1"/>
</dbReference>
<feature type="region of interest" description="Disordered" evidence="5">
    <location>
        <begin position="1"/>
        <end position="21"/>
    </location>
</feature>